<proteinExistence type="predicted"/>
<organism evidence="7 8">
    <name type="scientific">Puccinia coronata f. sp. avenae</name>
    <dbReference type="NCBI Taxonomy" id="200324"/>
    <lineage>
        <taxon>Eukaryota</taxon>
        <taxon>Fungi</taxon>
        <taxon>Dikarya</taxon>
        <taxon>Basidiomycota</taxon>
        <taxon>Pucciniomycotina</taxon>
        <taxon>Pucciniomycetes</taxon>
        <taxon>Pucciniales</taxon>
        <taxon>Pucciniaceae</taxon>
        <taxon>Puccinia</taxon>
    </lineage>
</organism>
<sequence length="530" mass="59411">MDGLLLINTKNRTLILNSRFSSTSTYHPLTITHSLIHLIITHHNLDNIPTILHLPTIDIEPITTTTSQSDEDDEDDDDDDDDDDEAQLNSPATHASICCNLIRHQLWLACVTSADMEPSIIFEYLNQFWNLLIKYLNPTTSGNKIISPSMIEANFELVYQLIHLTAPTRENPFGKNWSQLELIDELIPIKTKLLSKLISDATETLNRGKHQYRPKPTIFSSTIPWRPHGLEHAKQEIWLDLIESISATLDPEGHILRFEVVGVVDIQSKLSGLPDISLKFTDPTKIGKVGFHSCVRYNKWEKEKIISFIPPDGRFRLMSYRSTPIHSSSLPVTVRSTISQGDQGGSFKLAVTCLSAISRLTLRWQLGKLATGIIPEQLHCRARDGRNIQPSWEWDEAKKEISWSLQGEDANCCITGLWRHRSKENEPSHAIGVEFESRVGSPNLSFLGLKVDKMEIQQQGSSSAAHPFLNNTHHDHHAHHRDATSNGLASLAASFVTPAAAVSKGVKMKFRSSRNPSGCTYNYEAGAGVW</sequence>
<evidence type="ECO:0000256" key="5">
    <source>
        <dbReference type="SAM" id="MobiDB-lite"/>
    </source>
</evidence>
<evidence type="ECO:0000259" key="6">
    <source>
        <dbReference type="PROSITE" id="PS51072"/>
    </source>
</evidence>
<dbReference type="GO" id="GO:0012505">
    <property type="term" value="C:endomembrane system"/>
    <property type="evidence" value="ECO:0007669"/>
    <property type="project" value="UniProtKB-SubCell"/>
</dbReference>
<comment type="caution">
    <text evidence="7">The sequence shown here is derived from an EMBL/GenBank/DDBJ whole genome shotgun (WGS) entry which is preliminary data.</text>
</comment>
<reference evidence="7 8" key="1">
    <citation type="submission" date="2017-11" db="EMBL/GenBank/DDBJ databases">
        <title>De novo assembly and phasing of dikaryotic genomes from two isolates of Puccinia coronata f. sp. avenae, the causal agent of oat crown rust.</title>
        <authorList>
            <person name="Miller M.E."/>
            <person name="Zhang Y."/>
            <person name="Omidvar V."/>
            <person name="Sperschneider J."/>
            <person name="Schwessinger B."/>
            <person name="Raley C."/>
            <person name="Palmer J.M."/>
            <person name="Garnica D."/>
            <person name="Upadhyaya N."/>
            <person name="Rathjen J."/>
            <person name="Taylor J.M."/>
            <person name="Park R.F."/>
            <person name="Dodds P.N."/>
            <person name="Hirsch C.D."/>
            <person name="Kianian S.F."/>
            <person name="Figueroa M."/>
        </authorList>
    </citation>
    <scope>NUCLEOTIDE SEQUENCE [LARGE SCALE GENOMIC DNA]</scope>
    <source>
        <strain evidence="7">12NC29</strain>
    </source>
</reference>
<dbReference type="PANTHER" id="PTHR10529">
    <property type="entry name" value="AP COMPLEX SUBUNIT MU"/>
    <property type="match status" value="1"/>
</dbReference>
<keyword evidence="4" id="KW-0472">Membrane</keyword>
<dbReference type="GO" id="GO:0006886">
    <property type="term" value="P:intracellular protein transport"/>
    <property type="evidence" value="ECO:0007669"/>
    <property type="project" value="InterPro"/>
</dbReference>
<dbReference type="EMBL" id="PGCJ01000822">
    <property type="protein sequence ID" value="PLW18935.1"/>
    <property type="molecule type" value="Genomic_DNA"/>
</dbReference>
<dbReference type="GO" id="GO:0016192">
    <property type="term" value="P:vesicle-mediated transport"/>
    <property type="evidence" value="ECO:0007669"/>
    <property type="project" value="InterPro"/>
</dbReference>
<dbReference type="AlphaFoldDB" id="A0A2N5T0F7"/>
<evidence type="ECO:0000256" key="2">
    <source>
        <dbReference type="ARBA" id="ARBA00022448"/>
    </source>
</evidence>
<dbReference type="SUPFAM" id="SSF49447">
    <property type="entry name" value="Second domain of Mu2 adaptin subunit (ap50) of ap2 adaptor"/>
    <property type="match status" value="1"/>
</dbReference>
<dbReference type="InterPro" id="IPR036168">
    <property type="entry name" value="AP2_Mu_C_sf"/>
</dbReference>
<keyword evidence="2" id="KW-0813">Transport</keyword>
<feature type="domain" description="MHD" evidence="6">
    <location>
        <begin position="234"/>
        <end position="481"/>
    </location>
</feature>
<feature type="compositionally biased region" description="Acidic residues" evidence="5">
    <location>
        <begin position="69"/>
        <end position="86"/>
    </location>
</feature>
<accession>A0A2N5T0F7</accession>
<dbReference type="STRING" id="200324.A0A2N5T0F7"/>
<evidence type="ECO:0000313" key="8">
    <source>
        <dbReference type="Proteomes" id="UP000235388"/>
    </source>
</evidence>
<dbReference type="Gene3D" id="3.30.450.60">
    <property type="match status" value="1"/>
</dbReference>
<dbReference type="InterPro" id="IPR028565">
    <property type="entry name" value="MHD"/>
</dbReference>
<feature type="region of interest" description="Disordered" evidence="5">
    <location>
        <begin position="62"/>
        <end position="88"/>
    </location>
</feature>
<evidence type="ECO:0000256" key="1">
    <source>
        <dbReference type="ARBA" id="ARBA00004308"/>
    </source>
</evidence>
<dbReference type="Gene3D" id="2.60.40.1170">
    <property type="entry name" value="Mu homology domain, subdomain B"/>
    <property type="match status" value="2"/>
</dbReference>
<keyword evidence="3" id="KW-0653">Protein transport</keyword>
<dbReference type="InterPro" id="IPR018240">
    <property type="entry name" value="Clathrin_mu_CS"/>
</dbReference>
<dbReference type="PROSITE" id="PS00991">
    <property type="entry name" value="CLAT_ADAPTOR_M_2"/>
    <property type="match status" value="1"/>
</dbReference>
<comment type="subcellular location">
    <subcellularLocation>
        <location evidence="1">Endomembrane system</location>
    </subcellularLocation>
</comment>
<dbReference type="Pfam" id="PF00928">
    <property type="entry name" value="Adap_comp_sub"/>
    <property type="match status" value="1"/>
</dbReference>
<name>A0A2N5T0F7_9BASI</name>
<evidence type="ECO:0000256" key="4">
    <source>
        <dbReference type="ARBA" id="ARBA00023136"/>
    </source>
</evidence>
<dbReference type="PROSITE" id="PS51072">
    <property type="entry name" value="MHD"/>
    <property type="match status" value="1"/>
</dbReference>
<gene>
    <name evidence="7" type="ORF">PCANC_12837</name>
</gene>
<keyword evidence="8" id="KW-1185">Reference proteome</keyword>
<dbReference type="InterPro" id="IPR050431">
    <property type="entry name" value="Adaptor_comp_med_subunit"/>
</dbReference>
<dbReference type="Proteomes" id="UP000235388">
    <property type="component" value="Unassembled WGS sequence"/>
</dbReference>
<dbReference type="OrthoDB" id="870at2759"/>
<dbReference type="GO" id="GO:0030131">
    <property type="term" value="C:clathrin adaptor complex"/>
    <property type="evidence" value="ECO:0007669"/>
    <property type="project" value="InterPro"/>
</dbReference>
<evidence type="ECO:0000256" key="3">
    <source>
        <dbReference type="ARBA" id="ARBA00022927"/>
    </source>
</evidence>
<evidence type="ECO:0000313" key="7">
    <source>
        <dbReference type="EMBL" id="PLW18935.1"/>
    </source>
</evidence>
<protein>
    <recommendedName>
        <fullName evidence="6">MHD domain-containing protein</fullName>
    </recommendedName>
</protein>